<reference evidence="2 3" key="1">
    <citation type="submission" date="2024-01" db="EMBL/GenBank/DDBJ databases">
        <title>The genomes of 5 underutilized Papilionoideae crops provide insights into root nodulation and disease resistanc.</title>
        <authorList>
            <person name="Jiang F."/>
        </authorList>
    </citation>
    <scope>NUCLEOTIDE SEQUENCE [LARGE SCALE GENOMIC DNA]</scope>
    <source>
        <strain evidence="2">DUOXIRENSHENG_FW03</strain>
        <tissue evidence="2">Leaves</tissue>
    </source>
</reference>
<keyword evidence="1" id="KW-1133">Transmembrane helix</keyword>
<name>A0AAN9T8D0_PSOTE</name>
<comment type="caution">
    <text evidence="2">The sequence shown here is derived from an EMBL/GenBank/DDBJ whole genome shotgun (WGS) entry which is preliminary data.</text>
</comment>
<evidence type="ECO:0000313" key="3">
    <source>
        <dbReference type="Proteomes" id="UP001386955"/>
    </source>
</evidence>
<protein>
    <submittedName>
        <fullName evidence="2">Uncharacterized protein</fullName>
    </submittedName>
</protein>
<dbReference type="AlphaFoldDB" id="A0AAN9T8D0"/>
<feature type="transmembrane region" description="Helical" evidence="1">
    <location>
        <begin position="99"/>
        <end position="120"/>
    </location>
</feature>
<keyword evidence="1" id="KW-0472">Membrane</keyword>
<evidence type="ECO:0000313" key="2">
    <source>
        <dbReference type="EMBL" id="KAK7410156.1"/>
    </source>
</evidence>
<accession>A0AAN9T8D0</accession>
<proteinExistence type="predicted"/>
<dbReference type="EMBL" id="JAYMYS010000001">
    <property type="protein sequence ID" value="KAK7410156.1"/>
    <property type="molecule type" value="Genomic_DNA"/>
</dbReference>
<keyword evidence="1" id="KW-0812">Transmembrane</keyword>
<keyword evidence="3" id="KW-1185">Reference proteome</keyword>
<evidence type="ECO:0000256" key="1">
    <source>
        <dbReference type="SAM" id="Phobius"/>
    </source>
</evidence>
<organism evidence="2 3">
    <name type="scientific">Psophocarpus tetragonolobus</name>
    <name type="common">Winged bean</name>
    <name type="synonym">Dolichos tetragonolobus</name>
    <dbReference type="NCBI Taxonomy" id="3891"/>
    <lineage>
        <taxon>Eukaryota</taxon>
        <taxon>Viridiplantae</taxon>
        <taxon>Streptophyta</taxon>
        <taxon>Embryophyta</taxon>
        <taxon>Tracheophyta</taxon>
        <taxon>Spermatophyta</taxon>
        <taxon>Magnoliopsida</taxon>
        <taxon>eudicotyledons</taxon>
        <taxon>Gunneridae</taxon>
        <taxon>Pentapetalae</taxon>
        <taxon>rosids</taxon>
        <taxon>fabids</taxon>
        <taxon>Fabales</taxon>
        <taxon>Fabaceae</taxon>
        <taxon>Papilionoideae</taxon>
        <taxon>50 kb inversion clade</taxon>
        <taxon>NPAAA clade</taxon>
        <taxon>indigoferoid/millettioid clade</taxon>
        <taxon>Phaseoleae</taxon>
        <taxon>Psophocarpus</taxon>
    </lineage>
</organism>
<sequence length="135" mass="13786">MSVGCGCAKPEGGGGGCEGDGGGCNAVSIGGGGECEGAGDGGGCDVVSIGGGGEHITEHVEQSLMQKRPLEVEVERSSTLSSHVTVANKASHMKQPFRILENMLLLMNLEYLVLLIWTQVGAAPRNPQAMFVIGS</sequence>
<dbReference type="Proteomes" id="UP001386955">
    <property type="component" value="Unassembled WGS sequence"/>
</dbReference>
<gene>
    <name evidence="2" type="ORF">VNO78_00704</name>
</gene>